<dbReference type="EMBL" id="ML119945">
    <property type="protein sequence ID" value="RPA71316.1"/>
    <property type="molecule type" value="Genomic_DNA"/>
</dbReference>
<dbReference type="AlphaFoldDB" id="A0A3N4HDJ1"/>
<evidence type="ECO:0000313" key="3">
    <source>
        <dbReference type="Proteomes" id="UP000275078"/>
    </source>
</evidence>
<name>A0A3N4HDJ1_ASCIM</name>
<proteinExistence type="predicted"/>
<dbReference type="Proteomes" id="UP000275078">
    <property type="component" value="Unassembled WGS sequence"/>
</dbReference>
<feature type="compositionally biased region" description="Basic and acidic residues" evidence="1">
    <location>
        <begin position="21"/>
        <end position="43"/>
    </location>
</feature>
<evidence type="ECO:0000256" key="1">
    <source>
        <dbReference type="SAM" id="MobiDB-lite"/>
    </source>
</evidence>
<keyword evidence="3" id="KW-1185">Reference proteome</keyword>
<sequence>MTSRAREPATRFNKGAGNEVQTREPATRCKQGEEADNKIHETDSDVQGAGNEGAGNEVQQGEEADNEA</sequence>
<accession>A0A3N4HDJ1</accession>
<evidence type="ECO:0000313" key="2">
    <source>
        <dbReference type="EMBL" id="RPA71316.1"/>
    </source>
</evidence>
<reference evidence="2 3" key="1">
    <citation type="journal article" date="2018" name="Nat. Ecol. Evol.">
        <title>Pezizomycetes genomes reveal the molecular basis of ectomycorrhizal truffle lifestyle.</title>
        <authorList>
            <person name="Murat C."/>
            <person name="Payen T."/>
            <person name="Noel B."/>
            <person name="Kuo A."/>
            <person name="Morin E."/>
            <person name="Chen J."/>
            <person name="Kohler A."/>
            <person name="Krizsan K."/>
            <person name="Balestrini R."/>
            <person name="Da Silva C."/>
            <person name="Montanini B."/>
            <person name="Hainaut M."/>
            <person name="Levati E."/>
            <person name="Barry K.W."/>
            <person name="Belfiori B."/>
            <person name="Cichocki N."/>
            <person name="Clum A."/>
            <person name="Dockter R.B."/>
            <person name="Fauchery L."/>
            <person name="Guy J."/>
            <person name="Iotti M."/>
            <person name="Le Tacon F."/>
            <person name="Lindquist E.A."/>
            <person name="Lipzen A."/>
            <person name="Malagnac F."/>
            <person name="Mello A."/>
            <person name="Molinier V."/>
            <person name="Miyauchi S."/>
            <person name="Poulain J."/>
            <person name="Riccioni C."/>
            <person name="Rubini A."/>
            <person name="Sitrit Y."/>
            <person name="Splivallo R."/>
            <person name="Traeger S."/>
            <person name="Wang M."/>
            <person name="Zifcakova L."/>
            <person name="Wipf D."/>
            <person name="Zambonelli A."/>
            <person name="Paolocci F."/>
            <person name="Nowrousian M."/>
            <person name="Ottonello S."/>
            <person name="Baldrian P."/>
            <person name="Spatafora J.W."/>
            <person name="Henrissat B."/>
            <person name="Nagy L.G."/>
            <person name="Aury J.M."/>
            <person name="Wincker P."/>
            <person name="Grigoriev I.V."/>
            <person name="Bonfante P."/>
            <person name="Martin F.M."/>
        </authorList>
    </citation>
    <scope>NUCLEOTIDE SEQUENCE [LARGE SCALE GENOMIC DNA]</scope>
    <source>
        <strain evidence="2 3">RN42</strain>
    </source>
</reference>
<protein>
    <submittedName>
        <fullName evidence="2">Uncharacterized protein</fullName>
    </submittedName>
</protein>
<gene>
    <name evidence="2" type="ORF">BJ508DRAFT_336168</name>
</gene>
<feature type="region of interest" description="Disordered" evidence="1">
    <location>
        <begin position="1"/>
        <end position="68"/>
    </location>
</feature>
<organism evidence="2 3">
    <name type="scientific">Ascobolus immersus RN42</name>
    <dbReference type="NCBI Taxonomy" id="1160509"/>
    <lineage>
        <taxon>Eukaryota</taxon>
        <taxon>Fungi</taxon>
        <taxon>Dikarya</taxon>
        <taxon>Ascomycota</taxon>
        <taxon>Pezizomycotina</taxon>
        <taxon>Pezizomycetes</taxon>
        <taxon>Pezizales</taxon>
        <taxon>Ascobolaceae</taxon>
        <taxon>Ascobolus</taxon>
    </lineage>
</organism>